<name>A0A7G5BSY2_9BACL</name>
<dbReference type="RefSeq" id="WP_182301402.1">
    <property type="nucleotide sequence ID" value="NZ_CP041969.1"/>
</dbReference>
<dbReference type="Proteomes" id="UP000515679">
    <property type="component" value="Chromosome"/>
</dbReference>
<keyword evidence="2" id="KW-1185">Reference proteome</keyword>
<accession>A0A7G5BSY2</accession>
<protein>
    <submittedName>
        <fullName evidence="1">DUF1963 domain-containing protein</fullName>
    </submittedName>
</protein>
<organism evidence="1 2">
    <name type="scientific">Cohnella cholangitidis</name>
    <dbReference type="NCBI Taxonomy" id="2598458"/>
    <lineage>
        <taxon>Bacteria</taxon>
        <taxon>Bacillati</taxon>
        <taxon>Bacillota</taxon>
        <taxon>Bacilli</taxon>
        <taxon>Bacillales</taxon>
        <taxon>Paenibacillaceae</taxon>
        <taxon>Cohnella</taxon>
    </lineage>
</organism>
<dbReference type="Pfam" id="PF09234">
    <property type="entry name" value="DUF1963"/>
    <property type="match status" value="1"/>
</dbReference>
<evidence type="ECO:0000313" key="1">
    <source>
        <dbReference type="EMBL" id="QMV40066.1"/>
    </source>
</evidence>
<dbReference type="AlphaFoldDB" id="A0A7G5BSY2"/>
<proteinExistence type="predicted"/>
<dbReference type="SUPFAM" id="SSF103032">
    <property type="entry name" value="Hypothetical protein YwqG"/>
    <property type="match status" value="1"/>
</dbReference>
<evidence type="ECO:0000313" key="2">
    <source>
        <dbReference type="Proteomes" id="UP000515679"/>
    </source>
</evidence>
<dbReference type="KEGG" id="cchl:FPL14_01770"/>
<gene>
    <name evidence="1" type="ORF">FPL14_01770</name>
</gene>
<reference evidence="1 2" key="1">
    <citation type="submission" date="2019-07" db="EMBL/GenBank/DDBJ databases">
        <authorList>
            <person name="Kim J.K."/>
            <person name="Cheong H.-M."/>
            <person name="Choi Y."/>
            <person name="Hwang K.J."/>
            <person name="Lee S."/>
            <person name="Choi C."/>
        </authorList>
    </citation>
    <scope>NUCLEOTIDE SEQUENCE [LARGE SCALE GENOMIC DNA]</scope>
    <source>
        <strain evidence="1 2">KS 22</strain>
    </source>
</reference>
<dbReference type="PANTHER" id="PTHR36436:SF6">
    <property type="entry name" value="SLL5081 PROTEIN"/>
    <property type="match status" value="1"/>
</dbReference>
<sequence>MSTRTLGEIAVWDNNKTNTRRSKLKNILFFLFILILVLSGCGKKYAINNDDEEVSPIMDAKVEILSMFHKAGLEDYSETFQRMIKPSIRLITERESEEKLAIGQTKLGGQPDLPANMEWPYWEEYPMSFIAQINLQEMPNIQTDDDNLLTKGIIYFFYTTYPEAMYEDGSFENNPKTSKVLFYDGEINNLIRTQPPKKLSKELQFFSARVTPRLEWSVPESDSFEINEVLGLSWGDEDYDKYWEVFKENFSKEYIEGYTSEFHVGMNRLYGYHDSVQGEYKGEGWRLLLQIDSEDSTNMEWDDTGRLYFWIKDYDLKTLHFDGVTTIREGS</sequence>
<dbReference type="PANTHER" id="PTHR36436">
    <property type="entry name" value="SLL5081 PROTEIN"/>
    <property type="match status" value="1"/>
</dbReference>
<dbReference type="InterPro" id="IPR035948">
    <property type="entry name" value="YwqG-like_sf"/>
</dbReference>
<dbReference type="InterPro" id="IPR015315">
    <property type="entry name" value="DUF1963"/>
</dbReference>
<dbReference type="EMBL" id="CP041969">
    <property type="protein sequence ID" value="QMV40066.1"/>
    <property type="molecule type" value="Genomic_DNA"/>
</dbReference>
<dbReference type="Gene3D" id="2.30.320.10">
    <property type="entry name" value="YwqG-like"/>
    <property type="match status" value="1"/>
</dbReference>